<feature type="signal peptide" evidence="7">
    <location>
        <begin position="1"/>
        <end position="19"/>
    </location>
</feature>
<reference evidence="9" key="1">
    <citation type="submission" date="2023-08" db="EMBL/GenBank/DDBJ databases">
        <title>Reintroducing virulent viruses to syntetic microbiomes.</title>
        <authorList>
            <person name="Wilde J."/>
            <person name="Boyes R."/>
            <person name="Robinson A.V."/>
            <person name="Daisley B.A."/>
            <person name="Allen-Vercoe E."/>
        </authorList>
    </citation>
    <scope>NUCLEOTIDE SEQUENCE</scope>
    <source>
        <strain evidence="9">225I_12FAA</strain>
    </source>
</reference>
<evidence type="ECO:0000256" key="4">
    <source>
        <dbReference type="ARBA" id="ARBA00022801"/>
    </source>
</evidence>
<evidence type="ECO:0000256" key="7">
    <source>
        <dbReference type="SAM" id="SignalP"/>
    </source>
</evidence>
<dbReference type="InterPro" id="IPR044934">
    <property type="entry name" value="Streptopain_sf"/>
</dbReference>
<feature type="domain" description="Spi protease inhibitor" evidence="8">
    <location>
        <begin position="19"/>
        <end position="116"/>
    </location>
</feature>
<keyword evidence="2 9" id="KW-0645">Protease</keyword>
<evidence type="ECO:0000256" key="5">
    <source>
        <dbReference type="ARBA" id="ARBA00022807"/>
    </source>
</evidence>
<dbReference type="SUPFAM" id="SSF54001">
    <property type="entry name" value="Cysteine proteinases"/>
    <property type="match status" value="1"/>
</dbReference>
<dbReference type="Pfam" id="PF13734">
    <property type="entry name" value="Inhibitor_I69"/>
    <property type="match status" value="1"/>
</dbReference>
<evidence type="ECO:0000256" key="1">
    <source>
        <dbReference type="ARBA" id="ARBA00009693"/>
    </source>
</evidence>
<proteinExistence type="inferred from homology"/>
<feature type="active site" description="Nucleophile" evidence="6">
    <location>
        <position position="182"/>
    </location>
</feature>
<gene>
    <name evidence="9" type="ORF">RO785_21955</name>
</gene>
<dbReference type="Pfam" id="PF01640">
    <property type="entry name" value="Peptidase_C10"/>
    <property type="match status" value="1"/>
</dbReference>
<evidence type="ECO:0000256" key="6">
    <source>
        <dbReference type="PIRSR" id="PIRSR600200-1"/>
    </source>
</evidence>
<comment type="similarity">
    <text evidence="1">Belongs to the peptidase C10 family.</text>
</comment>
<evidence type="ECO:0000313" key="9">
    <source>
        <dbReference type="EMBL" id="MDT4513640.1"/>
    </source>
</evidence>
<dbReference type="GO" id="GO:0006508">
    <property type="term" value="P:proteolysis"/>
    <property type="evidence" value="ECO:0007669"/>
    <property type="project" value="UniProtKB-KW"/>
</dbReference>
<dbReference type="InterPro" id="IPR026444">
    <property type="entry name" value="Secre_tail"/>
</dbReference>
<dbReference type="RefSeq" id="WP_195738766.1">
    <property type="nucleotide sequence ID" value="NZ_JADMQL010000005.1"/>
</dbReference>
<evidence type="ECO:0000256" key="3">
    <source>
        <dbReference type="ARBA" id="ARBA00022729"/>
    </source>
</evidence>
<dbReference type="EMBL" id="JAVSNH010000002">
    <property type="protein sequence ID" value="MDT4513640.1"/>
    <property type="molecule type" value="Genomic_DNA"/>
</dbReference>
<keyword evidence="4" id="KW-0378">Hydrolase</keyword>
<evidence type="ECO:0000256" key="2">
    <source>
        <dbReference type="ARBA" id="ARBA00022670"/>
    </source>
</evidence>
<dbReference type="AlphaFoldDB" id="A0AAW8VM85"/>
<dbReference type="GO" id="GO:0008234">
    <property type="term" value="F:cysteine-type peptidase activity"/>
    <property type="evidence" value="ECO:0007669"/>
    <property type="project" value="UniProtKB-KW"/>
</dbReference>
<feature type="chain" id="PRO_5043779366" evidence="7">
    <location>
        <begin position="20"/>
        <end position="617"/>
    </location>
</feature>
<feature type="active site" description="Proton acceptor" evidence="6">
    <location>
        <position position="322"/>
    </location>
</feature>
<dbReference type="InterPro" id="IPR000200">
    <property type="entry name" value="Peptidase_C10"/>
</dbReference>
<dbReference type="NCBIfam" id="TIGR04183">
    <property type="entry name" value="Por_Secre_tail"/>
    <property type="match status" value="1"/>
</dbReference>
<keyword evidence="3 7" id="KW-0732">Signal</keyword>
<dbReference type="Proteomes" id="UP001266995">
    <property type="component" value="Unassembled WGS sequence"/>
</dbReference>
<sequence length="617" mass="69389">MKRLYFLFLLCLVASSLLADSVSVERAQAVAQQFFAALEPATRSVPSQWRLVWDGEDGQTQNVYNPAFYVFNRQEGGFVIVAGDDISSPVIAYSRNGNFPVEERPVNLDLWMKHYRIELNKARELNATSEVEILDTWDNITVLAKRQTAEEKRLLETALWNQAKPFNNKCPSISGSKAMTGCVATAAAIIMKYHQWPDSGEGEHSYKDGFTNRKANFETPYQWDKMLNDYNGDYTTEEASAVATLMWHCGVLAEMSYGAYSSGAVTATLIENLMKHMKYNKGMQEIYREWYDMPTWNKVLRDELNDERPILYGGVTPSNAGHQFVVDGYEGDYFHVNWGWGGLANAFFLLTNLKPDTQGTGGSTIDEPYSMMQSAVVGMEKAGTAPKCKDILLFVIDKYDGVNYKGLTTTETNIQKGKPFSVQFGVMTNYMATKFDGTIEIRLEDKEGNSKEVLLNQDMVLNNYQTTTANAVAAVIDLTIEKSDIEPGDRIRTYAKSKGNSEWMLVGGRFGNRSQSKVEYASYEIIVKEDTGTGVEEVEPNESSFYIETDANRNITVIDMEEFDQISVYSTTGVLQKRFDVGSQQQITFSCSDCPPGIYILSLQSKQGVKHRKFMLL</sequence>
<evidence type="ECO:0000259" key="8">
    <source>
        <dbReference type="Pfam" id="PF13734"/>
    </source>
</evidence>
<dbReference type="InterPro" id="IPR038765">
    <property type="entry name" value="Papain-like_cys_pep_sf"/>
</dbReference>
<keyword evidence="5" id="KW-0788">Thiol protease</keyword>
<accession>A0AAW8VM85</accession>
<dbReference type="Gene3D" id="3.90.70.50">
    <property type="entry name" value="Peptidase C10, streptopain"/>
    <property type="match status" value="1"/>
</dbReference>
<dbReference type="PRINTS" id="PR00797">
    <property type="entry name" value="STREPTOPAIN"/>
</dbReference>
<name>A0AAW8VM85_9BACE</name>
<organism evidence="9 10">
    <name type="scientific">Bacteroides cellulosilyticus</name>
    <dbReference type="NCBI Taxonomy" id="246787"/>
    <lineage>
        <taxon>Bacteria</taxon>
        <taxon>Pseudomonadati</taxon>
        <taxon>Bacteroidota</taxon>
        <taxon>Bacteroidia</taxon>
        <taxon>Bacteroidales</taxon>
        <taxon>Bacteroidaceae</taxon>
        <taxon>Bacteroides</taxon>
    </lineage>
</organism>
<protein>
    <submittedName>
        <fullName evidence="9">Thiol protease/hemagglutinin PrtT</fullName>
    </submittedName>
</protein>
<evidence type="ECO:0000313" key="10">
    <source>
        <dbReference type="Proteomes" id="UP001266995"/>
    </source>
</evidence>
<comment type="caution">
    <text evidence="9">The sequence shown here is derived from an EMBL/GenBank/DDBJ whole genome shotgun (WGS) entry which is preliminary data.</text>
</comment>
<dbReference type="InterPro" id="IPR025896">
    <property type="entry name" value="Spi_Prtas-inh"/>
</dbReference>